<dbReference type="InterPro" id="IPR045864">
    <property type="entry name" value="aa-tRNA-synth_II/BPL/LPL"/>
</dbReference>
<protein>
    <submittedName>
        <fullName evidence="3">Biotin--[acetyl-CoA-carboxylase] ligase</fullName>
        <ecNumber evidence="3">6.3.4.15</ecNumber>
    </submittedName>
</protein>
<dbReference type="Pfam" id="PF03099">
    <property type="entry name" value="BPL_LplA_LipB"/>
    <property type="match status" value="1"/>
</dbReference>
<dbReference type="InterPro" id="IPR004143">
    <property type="entry name" value="BPL_LPL_catalytic"/>
</dbReference>
<dbReference type="Gene3D" id="3.30.930.10">
    <property type="entry name" value="Bira Bifunctional Protein, Domain 2"/>
    <property type="match status" value="1"/>
</dbReference>
<dbReference type="SUPFAM" id="SSF55681">
    <property type="entry name" value="Class II aaRS and biotin synthetases"/>
    <property type="match status" value="1"/>
</dbReference>
<proteinExistence type="predicted"/>
<dbReference type="CDD" id="cd16442">
    <property type="entry name" value="BPL"/>
    <property type="match status" value="1"/>
</dbReference>
<accession>A0A7V3ZUM3</accession>
<dbReference type="EMBL" id="DTDR01000051">
    <property type="protein sequence ID" value="HGK63275.1"/>
    <property type="molecule type" value="Genomic_DNA"/>
</dbReference>
<dbReference type="EC" id="6.3.4.15" evidence="3"/>
<comment type="caution">
    <text evidence="3">The sequence shown here is derived from an EMBL/GenBank/DDBJ whole genome shotgun (WGS) entry which is preliminary data.</text>
</comment>
<dbReference type="PANTHER" id="PTHR12835:SF5">
    <property type="entry name" value="BIOTIN--PROTEIN LIGASE"/>
    <property type="match status" value="1"/>
</dbReference>
<dbReference type="GO" id="GO:0005737">
    <property type="term" value="C:cytoplasm"/>
    <property type="evidence" value="ECO:0007669"/>
    <property type="project" value="TreeGrafter"/>
</dbReference>
<evidence type="ECO:0000259" key="2">
    <source>
        <dbReference type="PROSITE" id="PS51733"/>
    </source>
</evidence>
<dbReference type="PANTHER" id="PTHR12835">
    <property type="entry name" value="BIOTIN PROTEIN LIGASE"/>
    <property type="match status" value="1"/>
</dbReference>
<dbReference type="NCBIfam" id="TIGR00121">
    <property type="entry name" value="birA_ligase"/>
    <property type="match status" value="1"/>
</dbReference>
<name>A0A7V3ZUM3_UNCW3</name>
<dbReference type="AlphaFoldDB" id="A0A7V3ZUM3"/>
<dbReference type="GO" id="GO:0004077">
    <property type="term" value="F:biotin--[biotin carboxyl-carrier protein] ligase activity"/>
    <property type="evidence" value="ECO:0007669"/>
    <property type="project" value="UniProtKB-EC"/>
</dbReference>
<gene>
    <name evidence="3" type="ORF">ENU74_01565</name>
</gene>
<dbReference type="InterPro" id="IPR004408">
    <property type="entry name" value="Biotin_CoA_COase_ligase"/>
</dbReference>
<reference evidence="3" key="1">
    <citation type="journal article" date="2020" name="mSystems">
        <title>Genome- and Community-Level Interaction Insights into Carbon Utilization and Element Cycling Functions of Hydrothermarchaeota in Hydrothermal Sediment.</title>
        <authorList>
            <person name="Zhou Z."/>
            <person name="Liu Y."/>
            <person name="Xu W."/>
            <person name="Pan J."/>
            <person name="Luo Z.H."/>
            <person name="Li M."/>
        </authorList>
    </citation>
    <scope>NUCLEOTIDE SEQUENCE [LARGE SCALE GENOMIC DNA]</scope>
    <source>
        <strain evidence="3">SpSt-697</strain>
    </source>
</reference>
<feature type="domain" description="BPL/LPL catalytic" evidence="2">
    <location>
        <begin position="1"/>
        <end position="175"/>
    </location>
</feature>
<evidence type="ECO:0000256" key="1">
    <source>
        <dbReference type="ARBA" id="ARBA00022598"/>
    </source>
</evidence>
<dbReference type="PROSITE" id="PS51733">
    <property type="entry name" value="BPL_LPL_CATALYTIC"/>
    <property type="match status" value="1"/>
</dbReference>
<keyword evidence="1 3" id="KW-0436">Ligase</keyword>
<organism evidence="3">
    <name type="scientific">candidate division WOR-3 bacterium</name>
    <dbReference type="NCBI Taxonomy" id="2052148"/>
    <lineage>
        <taxon>Bacteria</taxon>
        <taxon>Bacteria division WOR-3</taxon>
    </lineage>
</organism>
<sequence>MVKSIFFLNKVDSTQILAKSFIPFKKDLIIVAKSQEKGYGRFQRNWYSPEGGLYFSFLLNLEENFLYNSTIFDIVFHIVKSVVLSCEELFNLKEKLQIKWPNDIYYQDKKLCGILAEKENNFLIVGCGINVNEDCFPSFLEKAISLKMILRRTITTYERYLLLENIFYKSFFKKIEKEELVNFLKARNYLKNKKIRVALPNKEIIDICLDIADDYSLILSSGKKITTGEVVKVFYE</sequence>
<evidence type="ECO:0000313" key="3">
    <source>
        <dbReference type="EMBL" id="HGK63275.1"/>
    </source>
</evidence>